<accession>F5XQB1</accession>
<name>F5XQB1_MICPN</name>
<organism evidence="2 3">
    <name type="scientific">Microlunatus phosphovorus (strain ATCC 700054 / DSM 10555 / JCM 9379 / NBRC 101784 / NCIMB 13414 / VKM Ac-1990 / NM-1)</name>
    <dbReference type="NCBI Taxonomy" id="1032480"/>
    <lineage>
        <taxon>Bacteria</taxon>
        <taxon>Bacillati</taxon>
        <taxon>Actinomycetota</taxon>
        <taxon>Actinomycetes</taxon>
        <taxon>Propionibacteriales</taxon>
        <taxon>Propionibacteriaceae</taxon>
        <taxon>Microlunatus</taxon>
    </lineage>
</organism>
<proteinExistence type="predicted"/>
<dbReference type="STRING" id="1032480.MLP_13970"/>
<dbReference type="Proteomes" id="UP000007947">
    <property type="component" value="Chromosome"/>
</dbReference>
<dbReference type="eggNOG" id="ENOG503375I">
    <property type="taxonomic scope" value="Bacteria"/>
</dbReference>
<dbReference type="HOGENOM" id="CLU_133158_0_0_11"/>
<evidence type="ECO:0000313" key="2">
    <source>
        <dbReference type="EMBL" id="BAK34411.1"/>
    </source>
</evidence>
<protein>
    <recommendedName>
        <fullName evidence="1">DUF7919 domain-containing protein</fullName>
    </recommendedName>
</protein>
<keyword evidence="3" id="KW-1185">Reference proteome</keyword>
<dbReference type="AlphaFoldDB" id="F5XQB1"/>
<reference evidence="2 3" key="1">
    <citation type="submission" date="2011-05" db="EMBL/GenBank/DDBJ databases">
        <title>Whole genome sequence of Microlunatus phosphovorus NM-1.</title>
        <authorList>
            <person name="Hosoyama A."/>
            <person name="Sasaki K."/>
            <person name="Harada T."/>
            <person name="Igarashi R."/>
            <person name="Kawakoshi A."/>
            <person name="Sasagawa M."/>
            <person name="Fukada J."/>
            <person name="Nakamura S."/>
            <person name="Katano Y."/>
            <person name="Hanada S."/>
            <person name="Kamagata Y."/>
            <person name="Nakamura N."/>
            <person name="Yamazaki S."/>
            <person name="Fujita N."/>
        </authorList>
    </citation>
    <scope>NUCLEOTIDE SEQUENCE [LARGE SCALE GENOMIC DNA]</scope>
    <source>
        <strain evidence="3">ATCC 700054 / DSM 10555 / JCM 9379 / NBRC 101784 / NCIMB 13414 / VKM Ac-1990 / NM-1</strain>
    </source>
</reference>
<dbReference type="KEGG" id="mph:MLP_13970"/>
<dbReference type="EMBL" id="AP012204">
    <property type="protein sequence ID" value="BAK34411.1"/>
    <property type="molecule type" value="Genomic_DNA"/>
</dbReference>
<gene>
    <name evidence="2" type="ordered locus">MLP_13970</name>
</gene>
<feature type="domain" description="DUF7919" evidence="1">
    <location>
        <begin position="2"/>
        <end position="124"/>
    </location>
</feature>
<evidence type="ECO:0000313" key="3">
    <source>
        <dbReference type="Proteomes" id="UP000007947"/>
    </source>
</evidence>
<dbReference type="OrthoDB" id="5523878at2"/>
<dbReference type="Pfam" id="PF25535">
    <property type="entry name" value="DUF7919"/>
    <property type="match status" value="1"/>
</dbReference>
<evidence type="ECO:0000259" key="1">
    <source>
        <dbReference type="Pfam" id="PF25535"/>
    </source>
</evidence>
<dbReference type="InterPro" id="IPR057679">
    <property type="entry name" value="DUF7919"/>
</dbReference>
<sequence>MTYFPDLSDYTYLPLRNPMLTIGWLDRDHAFTTGPVPPQVIAALTTLAAHQHNITRGVHNCHFCDEESPLKLPADARRGYVFLGMGELHVLAPDGTTYSAPSLIIHYILQHNYQPPTEFIDAVLDGQPCPLNFC</sequence>